<keyword evidence="3" id="KW-1185">Reference proteome</keyword>
<dbReference type="RefSeq" id="WP_171154514.1">
    <property type="nucleotide sequence ID" value="NZ_JABENB010000001.1"/>
</dbReference>
<dbReference type="AlphaFoldDB" id="A0A849AGN8"/>
<dbReference type="Gene3D" id="3.40.50.10900">
    <property type="entry name" value="PAC-like subunit"/>
    <property type="match status" value="1"/>
</dbReference>
<protein>
    <submittedName>
        <fullName evidence="2">PAC2 family protein</fullName>
    </submittedName>
</protein>
<evidence type="ECO:0000313" key="2">
    <source>
        <dbReference type="EMBL" id="NNG39615.1"/>
    </source>
</evidence>
<organism evidence="2 3">
    <name type="scientific">Flexivirga aerilata</name>
    <dbReference type="NCBI Taxonomy" id="1656889"/>
    <lineage>
        <taxon>Bacteria</taxon>
        <taxon>Bacillati</taxon>
        <taxon>Actinomycetota</taxon>
        <taxon>Actinomycetes</taxon>
        <taxon>Micrococcales</taxon>
        <taxon>Dermacoccaceae</taxon>
        <taxon>Flexivirga</taxon>
    </lineage>
</organism>
<dbReference type="Gene3D" id="1.10.287.100">
    <property type="match status" value="1"/>
</dbReference>
<reference evidence="2 3" key="1">
    <citation type="submission" date="2020-05" db="EMBL/GenBank/DDBJ databases">
        <title>Flexivirga sp. ID2601S isolated from air conditioner.</title>
        <authorList>
            <person name="Kim D.H."/>
        </authorList>
    </citation>
    <scope>NUCLEOTIDE SEQUENCE [LARGE SCALE GENOMIC DNA]</scope>
    <source>
        <strain evidence="2 3">ID2601S</strain>
    </source>
</reference>
<evidence type="ECO:0000313" key="3">
    <source>
        <dbReference type="Proteomes" id="UP000557772"/>
    </source>
</evidence>
<accession>A0A849AGN8</accession>
<dbReference type="Pfam" id="PF09754">
    <property type="entry name" value="PAC2"/>
    <property type="match status" value="1"/>
</dbReference>
<dbReference type="InterPro" id="IPR038389">
    <property type="entry name" value="PSMG2_sf"/>
</dbReference>
<feature type="compositionally biased region" description="Acidic residues" evidence="1">
    <location>
        <begin position="299"/>
        <end position="325"/>
    </location>
</feature>
<evidence type="ECO:0000256" key="1">
    <source>
        <dbReference type="SAM" id="MobiDB-lite"/>
    </source>
</evidence>
<dbReference type="SUPFAM" id="SSF159659">
    <property type="entry name" value="Cgl1923-like"/>
    <property type="match status" value="1"/>
</dbReference>
<gene>
    <name evidence="2" type="ORF">HJ588_10070</name>
</gene>
<dbReference type="InterPro" id="IPR008492">
    <property type="entry name" value="Rv2714-like"/>
</dbReference>
<dbReference type="PIRSF" id="PIRSF028754">
    <property type="entry name" value="UCP028754"/>
    <property type="match status" value="1"/>
</dbReference>
<dbReference type="EMBL" id="JABENB010000001">
    <property type="protein sequence ID" value="NNG39615.1"/>
    <property type="molecule type" value="Genomic_DNA"/>
</dbReference>
<feature type="region of interest" description="Disordered" evidence="1">
    <location>
        <begin position="296"/>
        <end position="325"/>
    </location>
</feature>
<sequence length="325" mass="35268">MQDPRELYQLETDTHASALGAHTMVVSLGGLIDAGNTQKLITAHLLGSLEHTVVASFDVDQLLDYRGRRPAMTFDRDHFSDYDDPSMLLYRMVDAEGTPFYLLAGPEPDYQWERVIEAIRQLVRRLGIQLVVSVQGIPMGVPHTRPVGITQHASNPSLIPGNDAAFGMIQIPGSLDSLMHLRLGESGIDTVGFAVHVPHYLAQMDFGDAAVAGLRAVTGLTGLDLPMTELSALAGLHRAEIERQVADSDEVGDVVHGLEEQYDAFTEGLKRQSLLATELAELPSADEIGAELEQFLAEETAEEGTEETAPEADAASEDEGPDFLR</sequence>
<proteinExistence type="predicted"/>
<dbReference type="Proteomes" id="UP000557772">
    <property type="component" value="Unassembled WGS sequence"/>
</dbReference>
<comment type="caution">
    <text evidence="2">The sequence shown here is derived from an EMBL/GenBank/DDBJ whole genome shotgun (WGS) entry which is preliminary data.</text>
</comment>
<dbReference type="InterPro" id="IPR019151">
    <property type="entry name" value="Proteasome_assmbl_chaperone_2"/>
</dbReference>
<name>A0A849AGN8_9MICO</name>